<evidence type="ECO:0000256" key="1">
    <source>
        <dbReference type="SAM" id="Phobius"/>
    </source>
</evidence>
<dbReference type="RefSeq" id="WP_229112754.1">
    <property type="nucleotide sequence ID" value="NZ_CP064787.1"/>
</dbReference>
<feature type="transmembrane region" description="Helical" evidence="1">
    <location>
        <begin position="21"/>
        <end position="42"/>
    </location>
</feature>
<feature type="transmembrane region" description="Helical" evidence="1">
    <location>
        <begin position="143"/>
        <end position="173"/>
    </location>
</feature>
<organism evidence="2 3">
    <name type="scientific">Halapricum desulfuricans</name>
    <dbReference type="NCBI Taxonomy" id="2841257"/>
    <lineage>
        <taxon>Archaea</taxon>
        <taxon>Methanobacteriati</taxon>
        <taxon>Methanobacteriota</taxon>
        <taxon>Stenosarchaea group</taxon>
        <taxon>Halobacteria</taxon>
        <taxon>Halobacteriales</taxon>
        <taxon>Haloarculaceae</taxon>
        <taxon>Halapricum</taxon>
    </lineage>
</organism>
<dbReference type="InterPro" id="IPR007403">
    <property type="entry name" value="DUF456"/>
</dbReference>
<reference evidence="2" key="1">
    <citation type="submission" date="2020-11" db="EMBL/GenBank/DDBJ databases">
        <title>Carbohydrate-dependent, anaerobic sulfur respiration: A novel catabolism in halophilic archaea.</title>
        <authorList>
            <person name="Sorokin D.Y."/>
            <person name="Messina E."/>
            <person name="Smedile F."/>
            <person name="La Cono V."/>
            <person name="Hallsworth J.E."/>
            <person name="Yakimov M.M."/>
        </authorList>
    </citation>
    <scope>NUCLEOTIDE SEQUENCE</scope>
    <source>
        <strain evidence="2">HSR12-1</strain>
    </source>
</reference>
<dbReference type="Pfam" id="PF04306">
    <property type="entry name" value="DUF456"/>
    <property type="match status" value="1"/>
</dbReference>
<dbReference type="EMBL" id="CP064787">
    <property type="protein sequence ID" value="QSG06292.1"/>
    <property type="molecule type" value="Genomic_DNA"/>
</dbReference>
<sequence>MIRDPTILASLIRGVPIPGPFVVVAFALLIAGVVFSVVPLLPGPVLSVGGVLVYRWATGDPGPLALTVLLAVGVAAVLVDWLGGAAAAKGSGVSTRVSLLAGVAGLAGTVVAGPVGLLVGVAGTVFLASYAREREAAAGIRTAAYATAGVLGTVVVQTLLTGSILLAVVVIALL</sequence>
<dbReference type="AlphaFoldDB" id="A0A897N049"/>
<name>A0A897N049_9EURY</name>
<proteinExistence type="predicted"/>
<accession>A0A897N049</accession>
<dbReference type="Proteomes" id="UP000663525">
    <property type="component" value="Chromosome"/>
</dbReference>
<keyword evidence="1" id="KW-1133">Transmembrane helix</keyword>
<keyword evidence="1" id="KW-0812">Transmembrane</keyword>
<gene>
    <name evidence="2" type="ORF">HSR121_1958</name>
</gene>
<protein>
    <submittedName>
        <fullName evidence="2">Uncharacterized membrane protein, DUF456 family</fullName>
    </submittedName>
</protein>
<feature type="transmembrane region" description="Helical" evidence="1">
    <location>
        <begin position="62"/>
        <end position="87"/>
    </location>
</feature>
<evidence type="ECO:0000313" key="3">
    <source>
        <dbReference type="Proteomes" id="UP000663525"/>
    </source>
</evidence>
<keyword evidence="1" id="KW-0472">Membrane</keyword>
<dbReference type="GeneID" id="68855543"/>
<feature type="transmembrane region" description="Helical" evidence="1">
    <location>
        <begin position="99"/>
        <end position="131"/>
    </location>
</feature>
<evidence type="ECO:0000313" key="2">
    <source>
        <dbReference type="EMBL" id="QSG06292.1"/>
    </source>
</evidence>